<name>A0A5A8C1P0_CAFRO</name>
<dbReference type="Pfam" id="PF01778">
    <property type="entry name" value="Ribosomal_L28e"/>
    <property type="match status" value="1"/>
</dbReference>
<comment type="similarity">
    <text evidence="1">Belongs to the eukaryotic ribosomal protein eL28 family.</text>
</comment>
<reference evidence="5 6" key="1">
    <citation type="submission" date="2019-07" db="EMBL/GenBank/DDBJ databases">
        <title>Genomes of Cafeteria roenbergensis.</title>
        <authorList>
            <person name="Fischer M.G."/>
            <person name="Hackl T."/>
            <person name="Roman M."/>
        </authorList>
    </citation>
    <scope>NUCLEOTIDE SEQUENCE [LARGE SCALE GENOMIC DNA]</scope>
    <source>
        <strain evidence="5 6">BVI</strain>
    </source>
</reference>
<evidence type="ECO:0000256" key="3">
    <source>
        <dbReference type="ARBA" id="ARBA00023274"/>
    </source>
</evidence>
<sequence>MADSTVSSNIVWDVVRSHNAFLRKRRGVAFSAEKGNLRNRHGYKWSGLAQRKVVSVHDEVSMKDDEPVRRIVMTVSSGNASHPSTSVETTAVEGRMDAVKAIKAVNEATYGTYFRPDMRSMALARLSALRNSRRTAFPERTVSRATRFRKEQASYDHLNAEEDEAEE</sequence>
<evidence type="ECO:0000259" key="4">
    <source>
        <dbReference type="Pfam" id="PF01778"/>
    </source>
</evidence>
<keyword evidence="2" id="KW-0689">Ribosomal protein</keyword>
<evidence type="ECO:0000256" key="1">
    <source>
        <dbReference type="ARBA" id="ARBA00007926"/>
    </source>
</evidence>
<gene>
    <name evidence="5" type="ORF">FNF29_07740</name>
</gene>
<dbReference type="GO" id="GO:0005840">
    <property type="term" value="C:ribosome"/>
    <property type="evidence" value="ECO:0007669"/>
    <property type="project" value="UniProtKB-KW"/>
</dbReference>
<dbReference type="EMBL" id="VLTN01000075">
    <property type="protein sequence ID" value="KAA0146936.1"/>
    <property type="molecule type" value="Genomic_DNA"/>
</dbReference>
<protein>
    <recommendedName>
        <fullName evidence="4">Ribosomal eL28/Mak16 domain-containing protein</fullName>
    </recommendedName>
</protein>
<keyword evidence="6" id="KW-1185">Reference proteome</keyword>
<keyword evidence="3" id="KW-0687">Ribonucleoprotein</keyword>
<proteinExistence type="inferred from homology"/>
<dbReference type="InterPro" id="IPR002672">
    <property type="entry name" value="Ribosomal_eL28"/>
</dbReference>
<comment type="caution">
    <text evidence="5">The sequence shown here is derived from an EMBL/GenBank/DDBJ whole genome shotgun (WGS) entry which is preliminary data.</text>
</comment>
<dbReference type="GO" id="GO:1990904">
    <property type="term" value="C:ribonucleoprotein complex"/>
    <property type="evidence" value="ECO:0007669"/>
    <property type="project" value="UniProtKB-KW"/>
</dbReference>
<feature type="domain" description="Ribosomal eL28/Mak16" evidence="4">
    <location>
        <begin position="10"/>
        <end position="132"/>
    </location>
</feature>
<organism evidence="5 6">
    <name type="scientific">Cafeteria roenbergensis</name>
    <name type="common">Marine flagellate</name>
    <dbReference type="NCBI Taxonomy" id="33653"/>
    <lineage>
        <taxon>Eukaryota</taxon>
        <taxon>Sar</taxon>
        <taxon>Stramenopiles</taxon>
        <taxon>Bigyra</taxon>
        <taxon>Opalozoa</taxon>
        <taxon>Bicosoecida</taxon>
        <taxon>Cafeteriaceae</taxon>
        <taxon>Cafeteria</taxon>
    </lineage>
</organism>
<dbReference type="GO" id="GO:0003735">
    <property type="term" value="F:structural constituent of ribosome"/>
    <property type="evidence" value="ECO:0007669"/>
    <property type="project" value="InterPro"/>
</dbReference>
<evidence type="ECO:0000313" key="6">
    <source>
        <dbReference type="Proteomes" id="UP000323011"/>
    </source>
</evidence>
<dbReference type="OMA" id="ICEEIEM"/>
<dbReference type="InterPro" id="IPR029004">
    <property type="entry name" value="Ribosomal_eL28/Mak16"/>
</dbReference>
<dbReference type="Gene3D" id="3.30.390.110">
    <property type="match status" value="1"/>
</dbReference>
<evidence type="ECO:0000313" key="5">
    <source>
        <dbReference type="EMBL" id="KAA0146936.1"/>
    </source>
</evidence>
<dbReference type="Proteomes" id="UP000323011">
    <property type="component" value="Unassembled WGS sequence"/>
</dbReference>
<dbReference type="PANTHER" id="PTHR10544">
    <property type="entry name" value="60S RIBOSOMAL PROTEIN L28"/>
    <property type="match status" value="1"/>
</dbReference>
<dbReference type="AlphaFoldDB" id="A0A5A8C1P0"/>
<accession>A0A5A8C1P0</accession>
<evidence type="ECO:0000256" key="2">
    <source>
        <dbReference type="ARBA" id="ARBA00022980"/>
    </source>
</evidence>
<dbReference type="GO" id="GO:0006412">
    <property type="term" value="P:translation"/>
    <property type="evidence" value="ECO:0007669"/>
    <property type="project" value="InterPro"/>
</dbReference>